<reference evidence="1 2" key="1">
    <citation type="journal article" date="2021" name="BMC Biol.">
        <title>Horizontally acquired antibacterial genes associated with adaptive radiation of ladybird beetles.</title>
        <authorList>
            <person name="Li H.S."/>
            <person name="Tang X.F."/>
            <person name="Huang Y.H."/>
            <person name="Xu Z.Y."/>
            <person name="Chen M.L."/>
            <person name="Du X.Y."/>
            <person name="Qiu B.Y."/>
            <person name="Chen P.T."/>
            <person name="Zhang W."/>
            <person name="Slipinski A."/>
            <person name="Escalona H.E."/>
            <person name="Waterhouse R.M."/>
            <person name="Zwick A."/>
            <person name="Pang H."/>
        </authorList>
    </citation>
    <scope>NUCLEOTIDE SEQUENCE [LARGE SCALE GENOMIC DNA]</scope>
    <source>
        <strain evidence="1">SYSU2018</strain>
    </source>
</reference>
<dbReference type="AlphaFoldDB" id="A0ABD2NEG8"/>
<feature type="non-terminal residue" evidence="1">
    <location>
        <position position="77"/>
    </location>
</feature>
<protein>
    <submittedName>
        <fullName evidence="1">Uncharacterized protein</fullName>
    </submittedName>
</protein>
<gene>
    <name evidence="1" type="ORF">HHI36_011983</name>
</gene>
<keyword evidence="2" id="KW-1185">Reference proteome</keyword>
<dbReference type="Proteomes" id="UP001516400">
    <property type="component" value="Unassembled WGS sequence"/>
</dbReference>
<sequence>MSSGFHPELCASTLQDVIENSWLVHKQILQSDGRKWENNKRDFIRTLKAYFSGQELKLRIVFREELADLGFLIQGDP</sequence>
<comment type="caution">
    <text evidence="1">The sequence shown here is derived from an EMBL/GenBank/DDBJ whole genome shotgun (WGS) entry which is preliminary data.</text>
</comment>
<evidence type="ECO:0000313" key="1">
    <source>
        <dbReference type="EMBL" id="KAL3276611.1"/>
    </source>
</evidence>
<proteinExistence type="predicted"/>
<accession>A0ABD2NEG8</accession>
<dbReference type="EMBL" id="JABFTP020000103">
    <property type="protein sequence ID" value="KAL3276611.1"/>
    <property type="molecule type" value="Genomic_DNA"/>
</dbReference>
<name>A0ABD2NEG8_9CUCU</name>
<organism evidence="1 2">
    <name type="scientific">Cryptolaemus montrouzieri</name>
    <dbReference type="NCBI Taxonomy" id="559131"/>
    <lineage>
        <taxon>Eukaryota</taxon>
        <taxon>Metazoa</taxon>
        <taxon>Ecdysozoa</taxon>
        <taxon>Arthropoda</taxon>
        <taxon>Hexapoda</taxon>
        <taxon>Insecta</taxon>
        <taxon>Pterygota</taxon>
        <taxon>Neoptera</taxon>
        <taxon>Endopterygota</taxon>
        <taxon>Coleoptera</taxon>
        <taxon>Polyphaga</taxon>
        <taxon>Cucujiformia</taxon>
        <taxon>Coccinelloidea</taxon>
        <taxon>Coccinellidae</taxon>
        <taxon>Scymninae</taxon>
        <taxon>Scymnini</taxon>
        <taxon>Cryptolaemus</taxon>
    </lineage>
</organism>
<evidence type="ECO:0000313" key="2">
    <source>
        <dbReference type="Proteomes" id="UP001516400"/>
    </source>
</evidence>